<comment type="caution">
    <text evidence="2">The sequence shown here is derived from an EMBL/GenBank/DDBJ whole genome shotgun (WGS) entry which is preliminary data.</text>
</comment>
<feature type="non-terminal residue" evidence="2">
    <location>
        <position position="475"/>
    </location>
</feature>
<feature type="region of interest" description="Disordered" evidence="1">
    <location>
        <begin position="350"/>
        <end position="475"/>
    </location>
</feature>
<protein>
    <submittedName>
        <fullName evidence="2">Uncharacterized protein</fullName>
    </submittedName>
</protein>
<feature type="compositionally biased region" description="Low complexity" evidence="1">
    <location>
        <begin position="350"/>
        <end position="361"/>
    </location>
</feature>
<feature type="region of interest" description="Disordered" evidence="1">
    <location>
        <begin position="1"/>
        <end position="112"/>
    </location>
</feature>
<feature type="compositionally biased region" description="Low complexity" evidence="1">
    <location>
        <begin position="244"/>
        <end position="263"/>
    </location>
</feature>
<keyword evidence="3" id="KW-1185">Reference proteome</keyword>
<dbReference type="OrthoDB" id="2449163at2759"/>
<feature type="compositionally biased region" description="Acidic residues" evidence="1">
    <location>
        <begin position="128"/>
        <end position="163"/>
    </location>
</feature>
<feature type="compositionally biased region" description="Basic and acidic residues" evidence="1">
    <location>
        <begin position="421"/>
        <end position="446"/>
    </location>
</feature>
<name>A0A9P6K9M8_9FUNG</name>
<feature type="compositionally biased region" description="Basic and acidic residues" evidence="1">
    <location>
        <begin position="388"/>
        <end position="404"/>
    </location>
</feature>
<dbReference type="AlphaFoldDB" id="A0A9P6K9M8"/>
<dbReference type="Proteomes" id="UP000780801">
    <property type="component" value="Unassembled WGS sequence"/>
</dbReference>
<evidence type="ECO:0000256" key="1">
    <source>
        <dbReference type="SAM" id="MobiDB-lite"/>
    </source>
</evidence>
<sequence length="475" mass="51191">MTDRYNEAGGLARPAPLNSYDDNSAMDYSIDIPIHPLATSPSPSSSSATALTPHSTSRSPIHLPHPQPQSSNQPLNSEQSSPQTMYLNQPTSQLQVASANTPEIIMTTEGSERDTLLGTDQAFHAEEQQSDVEGGGDGDGDEADDDGDDNDEDDDDDDEDEDDRDNRHNNNKNNNSANNADRAEHNRGRLSNSPTVGERGRPLVVDTASAAKYTNNTSGNRGLIEPHMLDNLGTPGTAPLTPDTGSTPTTATTAGTTAPTSRRSSLRPATATLPRSALQEETIALFKQHRNLIPCAKCLSRNTIQRDGMSDGNLRFKCRPPVSMSLICNKSYSESKIRNMIAGVVYGPSLPSASTPSSASSENILALPPPPLPSAGGPAKFSRRSSQKHQDLSKLTPERLRQMQEDEDMQDQDGQLRQHGSKADRDRVYPRDPDMDSGHLSDDMHGVRSRHGPMGPAGSFRRRSSFAGGEDTASM</sequence>
<feature type="compositionally biased region" description="Low complexity" evidence="1">
    <location>
        <begin position="171"/>
        <end position="180"/>
    </location>
</feature>
<gene>
    <name evidence="2" type="ORF">BGW38_007516</name>
</gene>
<feature type="compositionally biased region" description="Polar residues" evidence="1">
    <location>
        <begin position="68"/>
        <end position="101"/>
    </location>
</feature>
<accession>A0A9P6K9M8</accession>
<evidence type="ECO:0000313" key="2">
    <source>
        <dbReference type="EMBL" id="KAF9577329.1"/>
    </source>
</evidence>
<organism evidence="2 3">
    <name type="scientific">Lunasporangiospora selenospora</name>
    <dbReference type="NCBI Taxonomy" id="979761"/>
    <lineage>
        <taxon>Eukaryota</taxon>
        <taxon>Fungi</taxon>
        <taxon>Fungi incertae sedis</taxon>
        <taxon>Mucoromycota</taxon>
        <taxon>Mortierellomycotina</taxon>
        <taxon>Mortierellomycetes</taxon>
        <taxon>Mortierellales</taxon>
        <taxon>Mortierellaceae</taxon>
        <taxon>Lunasporangiospora</taxon>
    </lineage>
</organism>
<evidence type="ECO:0000313" key="3">
    <source>
        <dbReference type="Proteomes" id="UP000780801"/>
    </source>
</evidence>
<proteinExistence type="predicted"/>
<feature type="region of interest" description="Disordered" evidence="1">
    <location>
        <begin position="126"/>
        <end position="273"/>
    </location>
</feature>
<dbReference type="EMBL" id="JAABOA010004976">
    <property type="protein sequence ID" value="KAF9577329.1"/>
    <property type="molecule type" value="Genomic_DNA"/>
</dbReference>
<feature type="compositionally biased region" description="Low complexity" evidence="1">
    <location>
        <begin position="35"/>
        <end position="57"/>
    </location>
</feature>
<reference evidence="2" key="1">
    <citation type="journal article" date="2020" name="Fungal Divers.">
        <title>Resolving the Mortierellaceae phylogeny through synthesis of multi-gene phylogenetics and phylogenomics.</title>
        <authorList>
            <person name="Vandepol N."/>
            <person name="Liber J."/>
            <person name="Desiro A."/>
            <person name="Na H."/>
            <person name="Kennedy M."/>
            <person name="Barry K."/>
            <person name="Grigoriev I.V."/>
            <person name="Miller A.N."/>
            <person name="O'Donnell K."/>
            <person name="Stajich J.E."/>
            <person name="Bonito G."/>
        </authorList>
    </citation>
    <scope>NUCLEOTIDE SEQUENCE</scope>
    <source>
        <strain evidence="2">KOD1015</strain>
    </source>
</reference>